<feature type="non-terminal residue" evidence="3">
    <location>
        <position position="1"/>
    </location>
</feature>
<sequence>GLVQRCVIIQKDDNGFGLTVSGDNPVFVQSVKEDGAAMRAGVQTGDRIIKEENNVVHNQKVEILRKMLQKEQERLQLLQEDYNRTPAQRLLKEIQEAKKHIPQLQEQLSKATGSAQDGAVVTSSKPLGDTLTVSEVEADPGDGAGRSDYSSGDASRPSSDSADSPKSGLKERIYLEENPEKSEVIQDTDTQTLIGSPSTRIAPHIIGAEDDDFGTEHEQINGQCSCFQSIELLKSRPAHLAVFLHHVVSQFDPATLVM</sequence>
<feature type="compositionally biased region" description="Low complexity" evidence="1">
    <location>
        <begin position="147"/>
        <end position="167"/>
    </location>
</feature>
<organism evidence="3 4">
    <name type="scientific">Camelus dromedarius</name>
    <name type="common">Dromedary</name>
    <name type="synonym">Arabian camel</name>
    <dbReference type="NCBI Taxonomy" id="9838"/>
    <lineage>
        <taxon>Eukaryota</taxon>
        <taxon>Metazoa</taxon>
        <taxon>Chordata</taxon>
        <taxon>Craniata</taxon>
        <taxon>Vertebrata</taxon>
        <taxon>Euteleostomi</taxon>
        <taxon>Mammalia</taxon>
        <taxon>Eutheria</taxon>
        <taxon>Laurasiatheria</taxon>
        <taxon>Artiodactyla</taxon>
        <taxon>Tylopoda</taxon>
        <taxon>Camelidae</taxon>
        <taxon>Camelus</taxon>
    </lineage>
</organism>
<dbReference type="GO" id="GO:0001664">
    <property type="term" value="F:G protein-coupled receptor binding"/>
    <property type="evidence" value="ECO:0007669"/>
    <property type="project" value="TreeGrafter"/>
</dbReference>
<feature type="domain" description="PDZ" evidence="2">
    <location>
        <begin position="6"/>
        <end position="66"/>
    </location>
</feature>
<dbReference type="EMBL" id="JWIN03000033">
    <property type="protein sequence ID" value="KAB1254695.1"/>
    <property type="molecule type" value="Genomic_DNA"/>
</dbReference>
<dbReference type="PROSITE" id="PS50106">
    <property type="entry name" value="PDZ"/>
    <property type="match status" value="1"/>
</dbReference>
<accession>A0A5N4C6Z6</accession>
<dbReference type="Pfam" id="PF09128">
    <property type="entry name" value="RGS-like"/>
    <property type="match status" value="1"/>
</dbReference>
<keyword evidence="4" id="KW-1185">Reference proteome</keyword>
<dbReference type="InterPro" id="IPR036034">
    <property type="entry name" value="PDZ_sf"/>
</dbReference>
<dbReference type="Gene3D" id="2.30.42.10">
    <property type="match status" value="1"/>
</dbReference>
<dbReference type="SMART" id="SM00228">
    <property type="entry name" value="PDZ"/>
    <property type="match status" value="1"/>
</dbReference>
<dbReference type="SUPFAM" id="SSF48097">
    <property type="entry name" value="Regulator of G-protein signaling, RGS"/>
    <property type="match status" value="1"/>
</dbReference>
<dbReference type="AlphaFoldDB" id="A0A5N4C6Z6"/>
<dbReference type="Gene3D" id="1.10.167.10">
    <property type="entry name" value="Regulator of G-protein Signalling 4, domain 2"/>
    <property type="match status" value="1"/>
</dbReference>
<dbReference type="GO" id="GO:0005737">
    <property type="term" value="C:cytoplasm"/>
    <property type="evidence" value="ECO:0007669"/>
    <property type="project" value="InterPro"/>
</dbReference>
<name>A0A5N4C6Z6_CAMDR</name>
<evidence type="ECO:0000259" key="2">
    <source>
        <dbReference type="PROSITE" id="PS50106"/>
    </source>
</evidence>
<dbReference type="InterPro" id="IPR015212">
    <property type="entry name" value="RGS-like_dom"/>
</dbReference>
<proteinExistence type="predicted"/>
<dbReference type="Pfam" id="PF00595">
    <property type="entry name" value="PDZ"/>
    <property type="match status" value="1"/>
</dbReference>
<protein>
    <submittedName>
        <fullName evidence="3">Rho guanine nucleotide exchange factor 12</fullName>
    </submittedName>
</protein>
<comment type="caution">
    <text evidence="3">The sequence shown here is derived from an EMBL/GenBank/DDBJ whole genome shotgun (WGS) entry which is preliminary data.</text>
</comment>
<dbReference type="GO" id="GO:0005085">
    <property type="term" value="F:guanyl-nucleotide exchange factor activity"/>
    <property type="evidence" value="ECO:0007669"/>
    <property type="project" value="InterPro"/>
</dbReference>
<dbReference type="SUPFAM" id="SSF50156">
    <property type="entry name" value="PDZ domain-like"/>
    <property type="match status" value="1"/>
</dbReference>
<feature type="region of interest" description="Disordered" evidence="1">
    <location>
        <begin position="102"/>
        <end position="169"/>
    </location>
</feature>
<dbReference type="InterPro" id="IPR036305">
    <property type="entry name" value="RGS_sf"/>
</dbReference>
<feature type="compositionally biased region" description="Polar residues" evidence="1">
    <location>
        <begin position="104"/>
        <end position="125"/>
    </location>
</feature>
<dbReference type="Proteomes" id="UP000299084">
    <property type="component" value="Unassembled WGS sequence"/>
</dbReference>
<evidence type="ECO:0000313" key="4">
    <source>
        <dbReference type="Proteomes" id="UP000299084"/>
    </source>
</evidence>
<dbReference type="PANTHER" id="PTHR45872">
    <property type="entry name" value="RHO GUANINE NUCLEOTIDE EXCHANGE FACTOR 2, ISOFORM D"/>
    <property type="match status" value="1"/>
</dbReference>
<gene>
    <name evidence="3" type="ORF">Cadr_000028861</name>
</gene>
<dbReference type="InterPro" id="IPR044926">
    <property type="entry name" value="RGS_subdomain_2"/>
</dbReference>
<dbReference type="GO" id="GO:0007186">
    <property type="term" value="P:G protein-coupled receptor signaling pathway"/>
    <property type="evidence" value="ECO:0007669"/>
    <property type="project" value="TreeGrafter"/>
</dbReference>
<evidence type="ECO:0000256" key="1">
    <source>
        <dbReference type="SAM" id="MobiDB-lite"/>
    </source>
</evidence>
<reference evidence="3 4" key="1">
    <citation type="journal article" date="2019" name="Mol. Ecol. Resour.">
        <title>Improving Illumina assemblies with Hi-C and long reads: an example with the North African dromedary.</title>
        <authorList>
            <person name="Elbers J.P."/>
            <person name="Rogers M.F."/>
            <person name="Perelman P.L."/>
            <person name="Proskuryakova A.A."/>
            <person name="Serdyukova N.A."/>
            <person name="Johnson W.E."/>
            <person name="Horin P."/>
            <person name="Corander J."/>
            <person name="Murphy D."/>
            <person name="Burger P.A."/>
        </authorList>
    </citation>
    <scope>NUCLEOTIDE SEQUENCE [LARGE SCALE GENOMIC DNA]</scope>
    <source>
        <strain evidence="3">Drom800</strain>
        <tissue evidence="3">Blood</tissue>
    </source>
</reference>
<evidence type="ECO:0000313" key="3">
    <source>
        <dbReference type="EMBL" id="KAB1254695.1"/>
    </source>
</evidence>
<dbReference type="InterPro" id="IPR001478">
    <property type="entry name" value="PDZ"/>
</dbReference>
<dbReference type="PANTHER" id="PTHR45872:SF3">
    <property type="entry name" value="RHO GUANINE NUCLEOTIDE EXCHANGE FACTOR 12"/>
    <property type="match status" value="1"/>
</dbReference>